<keyword evidence="4" id="KW-1185">Reference proteome</keyword>
<evidence type="ECO:0000256" key="1">
    <source>
        <dbReference type="SAM" id="MobiDB-lite"/>
    </source>
</evidence>
<feature type="transmembrane region" description="Helical" evidence="2">
    <location>
        <begin position="186"/>
        <end position="206"/>
    </location>
</feature>
<feature type="transmembrane region" description="Helical" evidence="2">
    <location>
        <begin position="286"/>
        <end position="307"/>
    </location>
</feature>
<proteinExistence type="predicted"/>
<name>A0ABU3BMX0_9BACT</name>
<evidence type="ECO:0000313" key="4">
    <source>
        <dbReference type="Proteomes" id="UP001267426"/>
    </source>
</evidence>
<feature type="transmembrane region" description="Helical" evidence="2">
    <location>
        <begin position="260"/>
        <end position="280"/>
    </location>
</feature>
<dbReference type="EMBL" id="JAVRHT010000003">
    <property type="protein sequence ID" value="MDT0630622.1"/>
    <property type="molecule type" value="Genomic_DNA"/>
</dbReference>
<keyword evidence="2" id="KW-0812">Transmembrane</keyword>
<feature type="transmembrane region" description="Helical" evidence="2">
    <location>
        <begin position="319"/>
        <end position="339"/>
    </location>
</feature>
<evidence type="ECO:0000313" key="3">
    <source>
        <dbReference type="EMBL" id="MDT0630622.1"/>
    </source>
</evidence>
<evidence type="ECO:0000256" key="2">
    <source>
        <dbReference type="SAM" id="Phobius"/>
    </source>
</evidence>
<feature type="region of interest" description="Disordered" evidence="1">
    <location>
        <begin position="629"/>
        <end position="650"/>
    </location>
</feature>
<feature type="transmembrane region" description="Helical" evidence="2">
    <location>
        <begin position="390"/>
        <end position="412"/>
    </location>
</feature>
<reference evidence="3 4" key="1">
    <citation type="submission" date="2023-09" db="EMBL/GenBank/DDBJ databases">
        <authorList>
            <person name="Rey-Velasco X."/>
        </authorList>
    </citation>
    <scope>NUCLEOTIDE SEQUENCE [LARGE SCALE GENOMIC DNA]</scope>
    <source>
        <strain evidence="3 4">F394</strain>
    </source>
</reference>
<feature type="transmembrane region" description="Helical" evidence="2">
    <location>
        <begin position="359"/>
        <end position="383"/>
    </location>
</feature>
<dbReference type="Gene3D" id="2.30.42.10">
    <property type="match status" value="1"/>
</dbReference>
<accession>A0ABU3BMX0</accession>
<feature type="transmembrane region" description="Helical" evidence="2">
    <location>
        <begin position="424"/>
        <end position="444"/>
    </location>
</feature>
<dbReference type="RefSeq" id="WP_311661853.1">
    <property type="nucleotide sequence ID" value="NZ_JAVRHT010000003.1"/>
</dbReference>
<keyword evidence="2" id="KW-0472">Membrane</keyword>
<organism evidence="3 4">
    <name type="scientific">Rubrivirga litoralis</name>
    <dbReference type="NCBI Taxonomy" id="3075598"/>
    <lineage>
        <taxon>Bacteria</taxon>
        <taxon>Pseudomonadati</taxon>
        <taxon>Rhodothermota</taxon>
        <taxon>Rhodothermia</taxon>
        <taxon>Rhodothermales</taxon>
        <taxon>Rubricoccaceae</taxon>
        <taxon>Rubrivirga</taxon>
    </lineage>
</organism>
<comment type="caution">
    <text evidence="3">The sequence shown here is derived from an EMBL/GenBank/DDBJ whole genome shotgun (WGS) entry which is preliminary data.</text>
</comment>
<dbReference type="SUPFAM" id="SSF50156">
    <property type="entry name" value="PDZ domain-like"/>
    <property type="match status" value="1"/>
</dbReference>
<feature type="compositionally biased region" description="Pro residues" evidence="1">
    <location>
        <begin position="641"/>
        <end position="650"/>
    </location>
</feature>
<keyword evidence="2" id="KW-1133">Transmembrane helix</keyword>
<feature type="transmembrane region" description="Helical" evidence="2">
    <location>
        <begin position="218"/>
        <end position="239"/>
    </location>
</feature>
<dbReference type="Proteomes" id="UP001267426">
    <property type="component" value="Unassembled WGS sequence"/>
</dbReference>
<gene>
    <name evidence="3" type="ORF">RM540_02580</name>
</gene>
<dbReference type="InterPro" id="IPR036034">
    <property type="entry name" value="PDZ_sf"/>
</dbReference>
<feature type="transmembrane region" description="Helical" evidence="2">
    <location>
        <begin position="158"/>
        <end position="179"/>
    </location>
</feature>
<protein>
    <submittedName>
        <fullName evidence="3">PDZ domain-containing protein</fullName>
    </submittedName>
</protein>
<sequence length="650" mass="68093">MSRPARRLRRKTWRARRRWHRMVRPLRRPARVLTVALMLAVIGVGFYALYQSESTERGGALAHAEGGVAVLDVEPRSDAEMAGLQSGDHLASFRGRPVTPALADSLDDRFLFAGAEGDSVAVEVRGEEGRWAAVVVLGARQAEDAERFGLNPQWADRIVGAVWFLGALAFALCGLALFVRARARGYLASLGTALLSVAGGAAFVGLVDWDGAGLGGPLLIALGFVSVAAFFSALPAITSALVRFPDGLYTPAWTRHTRRLAIGGIVSMIGLFIAGTEAAGAEWLRYAALGVGVVIVAVPAIGLFQKYRRTANPEVRQQMKWVLLPLGAFLAIIVVASVGSQSVAAFDSERTASGYLFNWGTYAAAGLAFAAIPLGVLAGVLHFRPWDADLWIARSAAVGAATLVLTAVFAGGVEALRVGLQSSFGAGAEPVAGALAAVVSLAAFNPVREWFLRRADADLHRTREVLCDRLPLVLTGRQVVAPPAEVGRVAMGIVRSAFRTERAAVFTVGAGGAWSAVACAGVAGGAASDWAACALLPPDALPAHSVQVWEDGLFVLRVPLRSVEGEAVGVLALGTHGRGRGYSTEERKALDGASFALAEALLVSARREAARATDYDRLAGLVARFADAEASGDGQATEPGAAPPRPYPSA</sequence>
<dbReference type="SUPFAM" id="SSF55781">
    <property type="entry name" value="GAF domain-like"/>
    <property type="match status" value="1"/>
</dbReference>